<dbReference type="Proteomes" id="UP000570010">
    <property type="component" value="Unassembled WGS sequence"/>
</dbReference>
<accession>A0A6B3VXP9</accession>
<keyword evidence="5" id="KW-0378">Hydrolase</keyword>
<name>A0A6B3VXP9_9BACI</name>
<evidence type="ECO:0000313" key="5">
    <source>
        <dbReference type="EMBL" id="NEY82879.1"/>
    </source>
</evidence>
<dbReference type="GO" id="GO:0005975">
    <property type="term" value="P:carbohydrate metabolic process"/>
    <property type="evidence" value="ECO:0007669"/>
    <property type="project" value="InterPro"/>
</dbReference>
<reference evidence="5 6" key="1">
    <citation type="submission" date="2020-02" db="EMBL/GenBank/DDBJ databases">
        <title>Bacillus aquiflavi sp. nov., isolated from yellow water of strong flavor Chinese baijiu in Yibin region of China.</title>
        <authorList>
            <person name="Xie J."/>
        </authorList>
    </citation>
    <scope>NUCLEOTIDE SEQUENCE [LARGE SCALE GENOMIC DNA]</scope>
    <source>
        <strain evidence="5 6">3H-10</strain>
    </source>
</reference>
<protein>
    <submittedName>
        <fullName evidence="5">Peptidoglycan hydrolase</fullName>
    </submittedName>
</protein>
<dbReference type="Gene3D" id="3.30.457.10">
    <property type="entry name" value="Copper amine oxidase-like, N-terminal domain"/>
    <property type="match status" value="1"/>
</dbReference>
<dbReference type="EMBL" id="JAAIWN010000051">
    <property type="protein sequence ID" value="NEY82879.1"/>
    <property type="molecule type" value="Genomic_DNA"/>
</dbReference>
<dbReference type="RefSeq" id="WP_163243276.1">
    <property type="nucleotide sequence ID" value="NZ_JAAIWN010000051.1"/>
</dbReference>
<dbReference type="PANTHER" id="PTHR46066">
    <property type="entry name" value="CHITINASE DOMAIN-CONTAINING PROTEIN 1 FAMILY MEMBER"/>
    <property type="match status" value="1"/>
</dbReference>
<dbReference type="EMBL" id="JACEIO010000049">
    <property type="protein sequence ID" value="MBA4538516.1"/>
    <property type="molecule type" value="Genomic_DNA"/>
</dbReference>
<sequence length="579" mass="66799">MGRLQYYRKRRKSIRFIIGGLSFAFVLTMTSLILLLYPFHSNVKEPYFTGENPILYNGKQKGNALIEGDTVYVPLSFMEENFDETMTFDKKSNSIIITTKDKVVQMPTESLTYYVNEKPVELHLPPLKTRDGKLYLALNSVLDYYPIQFVRLQETGAIWVQKDGEERKLGHITEKDRTKKELRMRIKPSLKSPYTEETVGKEAVFIEKEFEGYYFVRKQNGVGGYLKKEVVMEGPSQKVIVSRENKQPQLPKIEGPINLTWEAVYSKNPDLLTMPEMPGVNVVSPTWFELTSSDGTVKNLGSNEYVKWAKERGYHIWALFSNGFDPQLTHEALKDFETRQTIIRQLLHYSQMYELDGINIDIENVNEEDGPLVTQFMREATPYFHEAGLIVSMDITFIAGGNWSAFYERDKLADIADYLAVMAYDEHWGSSPVAGSVASLPWVEKNLQTLLEVVPHERLVLGVPLYTRLWKETEKPDGTIEVSSEAMSMGKIQEWMSDKNLSKKYDEKSGQNYVEYNNEDEKTTYKIWLEDELSLKKRADLAKKYKLAGVASWARYFADERAWTALRLDDENTVTQKSQ</sequence>
<dbReference type="Pfam" id="PF07833">
    <property type="entry name" value="Cu_amine_oxidN1"/>
    <property type="match status" value="1"/>
</dbReference>
<comment type="caution">
    <text evidence="5">The sequence shown here is derived from an EMBL/GenBank/DDBJ whole genome shotgun (WGS) entry which is preliminary data.</text>
</comment>
<keyword evidence="2" id="KW-1133">Transmembrane helix</keyword>
<dbReference type="Gene3D" id="3.20.20.80">
    <property type="entry name" value="Glycosidases"/>
    <property type="match status" value="1"/>
</dbReference>
<keyword evidence="2" id="KW-0812">Transmembrane</keyword>
<dbReference type="SUPFAM" id="SSF55383">
    <property type="entry name" value="Copper amine oxidase, domain N"/>
    <property type="match status" value="1"/>
</dbReference>
<dbReference type="PANTHER" id="PTHR46066:SF2">
    <property type="entry name" value="CHITINASE DOMAIN-CONTAINING PROTEIN 1"/>
    <property type="match status" value="1"/>
</dbReference>
<evidence type="ECO:0000259" key="3">
    <source>
        <dbReference type="PROSITE" id="PS51910"/>
    </source>
</evidence>
<feature type="transmembrane region" description="Helical" evidence="2">
    <location>
        <begin position="16"/>
        <end position="39"/>
    </location>
</feature>
<gene>
    <name evidence="5" type="ORF">G4D64_15555</name>
    <name evidence="4" type="ORF">H1Z61_15600</name>
</gene>
<reference evidence="4 7" key="2">
    <citation type="submission" date="2020-07" db="EMBL/GenBank/DDBJ databases">
        <authorList>
            <person name="Feng H."/>
        </authorList>
    </citation>
    <scope>NUCLEOTIDE SEQUENCE [LARGE SCALE GENOMIC DNA]</scope>
    <source>
        <strain evidence="7">s-12</strain>
        <strain evidence="4">S-12</strain>
    </source>
</reference>
<dbReference type="AlphaFoldDB" id="A0A6B3VXP9"/>
<dbReference type="InterPro" id="IPR029070">
    <property type="entry name" value="Chitinase_insertion_sf"/>
</dbReference>
<dbReference type="Pfam" id="PF00704">
    <property type="entry name" value="Glyco_hydro_18"/>
    <property type="match status" value="1"/>
</dbReference>
<keyword evidence="1" id="KW-0326">Glycosidase</keyword>
<feature type="domain" description="GH18" evidence="3">
    <location>
        <begin position="251"/>
        <end position="579"/>
    </location>
</feature>
<keyword evidence="6" id="KW-1185">Reference proteome</keyword>
<evidence type="ECO:0000256" key="1">
    <source>
        <dbReference type="ARBA" id="ARBA00023295"/>
    </source>
</evidence>
<dbReference type="InterPro" id="IPR017853">
    <property type="entry name" value="GH"/>
</dbReference>
<dbReference type="Proteomes" id="UP000472971">
    <property type="component" value="Unassembled WGS sequence"/>
</dbReference>
<evidence type="ECO:0000256" key="2">
    <source>
        <dbReference type="SAM" id="Phobius"/>
    </source>
</evidence>
<organism evidence="5 6">
    <name type="scientific">Bacillus aquiflavi</name>
    <dbReference type="NCBI Taxonomy" id="2672567"/>
    <lineage>
        <taxon>Bacteria</taxon>
        <taxon>Bacillati</taxon>
        <taxon>Bacillota</taxon>
        <taxon>Bacilli</taxon>
        <taxon>Bacillales</taxon>
        <taxon>Bacillaceae</taxon>
        <taxon>Bacillus</taxon>
    </lineage>
</organism>
<keyword evidence="2" id="KW-0472">Membrane</keyword>
<dbReference type="InterPro" id="IPR001223">
    <property type="entry name" value="Glyco_hydro18_cat"/>
</dbReference>
<dbReference type="InterPro" id="IPR012854">
    <property type="entry name" value="Cu_amine_oxidase-like_N"/>
</dbReference>
<dbReference type="Gene3D" id="3.10.50.10">
    <property type="match status" value="1"/>
</dbReference>
<proteinExistence type="predicted"/>
<dbReference type="InterPro" id="IPR011583">
    <property type="entry name" value="Chitinase_II/V-like_cat"/>
</dbReference>
<evidence type="ECO:0000313" key="6">
    <source>
        <dbReference type="Proteomes" id="UP000472971"/>
    </source>
</evidence>
<dbReference type="SUPFAM" id="SSF51445">
    <property type="entry name" value="(Trans)glycosidases"/>
    <property type="match status" value="1"/>
</dbReference>
<dbReference type="PROSITE" id="PS51910">
    <property type="entry name" value="GH18_2"/>
    <property type="match status" value="1"/>
</dbReference>
<evidence type="ECO:0000313" key="4">
    <source>
        <dbReference type="EMBL" id="MBA4538516.1"/>
    </source>
</evidence>
<evidence type="ECO:0000313" key="7">
    <source>
        <dbReference type="Proteomes" id="UP000570010"/>
    </source>
</evidence>
<dbReference type="SMART" id="SM00636">
    <property type="entry name" value="Glyco_18"/>
    <property type="match status" value="1"/>
</dbReference>
<dbReference type="InterPro" id="IPR036582">
    <property type="entry name" value="Mao_N_sf"/>
</dbReference>
<dbReference type="GO" id="GO:0008061">
    <property type="term" value="F:chitin binding"/>
    <property type="evidence" value="ECO:0007669"/>
    <property type="project" value="InterPro"/>
</dbReference>
<dbReference type="GO" id="GO:0016787">
    <property type="term" value="F:hydrolase activity"/>
    <property type="evidence" value="ECO:0007669"/>
    <property type="project" value="UniProtKB-KW"/>
</dbReference>